<gene>
    <name evidence="1" type="ORF">CODIS_25960</name>
</gene>
<dbReference type="OrthoDB" id="8556654at2"/>
<dbReference type="RefSeq" id="WP_069125569.1">
    <property type="nucleotide sequence ID" value="NZ_MARB01000014.1"/>
</dbReference>
<protein>
    <submittedName>
        <fullName evidence="1">Uncharacterized protein</fullName>
    </submittedName>
</protein>
<sequence length="307" mass="34977">MVNQKISAFSIRRLNPFNGVLQVFSTENARALSGNGVVWEIQVLSDTPQGLWANMPFNGKEFYIFGRWTVGSGLQQVPVNPLFNVRDMIASAEQLITALSPVIDDLPFPMADIYEQWLLDEQSLAPVALLTSCRNAGEMSRCDGAKWIAAERGDFSFISARLLEREQPNDDGYNPRVHASILEALVRHRGGQHHRRAWFKHNPDGTYSQCNEGPPKLLPWTFPELPVTEDWEDEEARRLVADYIAWRAPQLLQLHGLSPAIRERLERIAVTQAEAVERLWRLYPEIHNKDLLNSARVEAKIRSTNRN</sequence>
<dbReference type="Proteomes" id="UP000094769">
    <property type="component" value="Unassembled WGS sequence"/>
</dbReference>
<dbReference type="EMBL" id="MARB01000014">
    <property type="protein sequence ID" value="ODJ87079.1"/>
    <property type="molecule type" value="Genomic_DNA"/>
</dbReference>
<reference evidence="1 2" key="1">
    <citation type="submission" date="2016-06" db="EMBL/GenBank/DDBJ databases">
        <title>Genome sequence of endosymbiont of Candidatus Endolucinida thiodiazotropha.</title>
        <authorList>
            <person name="Poehlein A."/>
            <person name="Koenig S."/>
            <person name="Heiden S.E."/>
            <person name="Thuermer A."/>
            <person name="Voget S."/>
            <person name="Daniel R."/>
            <person name="Markert S."/>
            <person name="Gros O."/>
            <person name="Schweder T."/>
        </authorList>
    </citation>
    <scope>NUCLEOTIDE SEQUENCE [LARGE SCALE GENOMIC DNA]</scope>
    <source>
        <strain evidence="1 2">COS</strain>
    </source>
</reference>
<evidence type="ECO:0000313" key="2">
    <source>
        <dbReference type="Proteomes" id="UP000094769"/>
    </source>
</evidence>
<organism evidence="1 2">
    <name type="scientific">Candidatus Thiodiazotropha endolucinida</name>
    <dbReference type="NCBI Taxonomy" id="1655433"/>
    <lineage>
        <taxon>Bacteria</taxon>
        <taxon>Pseudomonadati</taxon>
        <taxon>Pseudomonadota</taxon>
        <taxon>Gammaproteobacteria</taxon>
        <taxon>Chromatiales</taxon>
        <taxon>Sedimenticolaceae</taxon>
        <taxon>Candidatus Thiodiazotropha</taxon>
    </lineage>
</organism>
<accession>A0A7Z0VKY9</accession>
<evidence type="ECO:0000313" key="1">
    <source>
        <dbReference type="EMBL" id="ODJ87079.1"/>
    </source>
</evidence>
<proteinExistence type="predicted"/>
<comment type="caution">
    <text evidence="1">The sequence shown here is derived from an EMBL/GenBank/DDBJ whole genome shotgun (WGS) entry which is preliminary data.</text>
</comment>
<keyword evidence="2" id="KW-1185">Reference proteome</keyword>
<dbReference type="AlphaFoldDB" id="A0A7Z0VKY9"/>
<name>A0A7Z0VKY9_9GAMM</name>